<sequence>MSDTQSSKRPLATCLSIIAQYHQVAFSFDAAIAGLAQQSGDLTPSSLPTSAKRFQLSAKIYERSLQDLNHNLLPAILLLKDNRACVVVAIDEDVATIIEPELEHGETQLSVADLERQYTGLLFYVRPEFRADKRAEDTIKRSPGHWFWSVIKENRNIYRSVIFASLLINLFALAMPIFVMNVYDRVVPNDAFSSLFALTAGIFLVLTIELVLKVMRVWFIDLAANRADVKISSNIIRRALGMKMKDKPQASGSFVSNIQSFESIRGFIGSLSVTTLVDIPFVLFFLVIIALINVYLAIPVVIAGVVVLLYSFFSQAKLKELSEVGMQAGAMRNANVYESVSSLETIKTFNAQHKVQNQWEKSTIFISRNAARMRLLASSITNAASYMQQLASISVIVIGVFLISEQMISQGGLIAAYLLSARALAPVSQAAGLLSQFHHSSTAMDSLEGIMGRETERYDDAEAVSKAHIEGDIEFNNVSFQYPDVNSDILSHVNLSIKAGEKVAVLGRNGSGKSTLARLILGLYQPTRGHVLLDNVDMNQLNPNLVRRHIAYVPQEPSLLFGTLKDNLLLADATADNNDLIRVTNEVGLGGLVKQHPDGFNMQVGERGSNLSGGQRQAVAIGRALVSEPSVLLLDEPTGMLDHASEAKIKAHLKQVTADKTLLMITHKMTMLDLVDRVVVMDNGKVVADGPKETVLEALKQGRVGGGQRD</sequence>
<dbReference type="Pfam" id="PF03412">
    <property type="entry name" value="Peptidase_C39"/>
    <property type="match status" value="1"/>
</dbReference>
<dbReference type="Pfam" id="PF00005">
    <property type="entry name" value="ABC_tran"/>
    <property type="match status" value="1"/>
</dbReference>
<dbReference type="AlphaFoldDB" id="A0A432YIL5"/>
<dbReference type="FunFam" id="3.40.50.300:FF:000299">
    <property type="entry name" value="ABC transporter ATP-binding protein/permease"/>
    <property type="match status" value="1"/>
</dbReference>
<keyword evidence="8 10" id="KW-1133">Transmembrane helix</keyword>
<dbReference type="CDD" id="cd18587">
    <property type="entry name" value="ABC_6TM_LapB_like"/>
    <property type="match status" value="1"/>
</dbReference>
<keyword evidence="3" id="KW-1003">Cell membrane</keyword>
<dbReference type="PROSITE" id="PS00211">
    <property type="entry name" value="ABC_TRANSPORTER_1"/>
    <property type="match status" value="1"/>
</dbReference>
<dbReference type="InterPro" id="IPR017871">
    <property type="entry name" value="ABC_transporter-like_CS"/>
</dbReference>
<keyword evidence="9 10" id="KW-0472">Membrane</keyword>
<evidence type="ECO:0000259" key="12">
    <source>
        <dbReference type="PROSITE" id="PS50929"/>
    </source>
</evidence>
<keyword evidence="6" id="KW-0378">Hydrolase</keyword>
<evidence type="ECO:0000259" key="13">
    <source>
        <dbReference type="PROSITE" id="PS50990"/>
    </source>
</evidence>
<dbReference type="SUPFAM" id="SSF52540">
    <property type="entry name" value="P-loop containing nucleoside triphosphate hydrolases"/>
    <property type="match status" value="1"/>
</dbReference>
<accession>A0A432YIL5</accession>
<dbReference type="Gene3D" id="1.20.1560.10">
    <property type="entry name" value="ABC transporter type 1, transmembrane domain"/>
    <property type="match status" value="1"/>
</dbReference>
<dbReference type="InterPro" id="IPR027417">
    <property type="entry name" value="P-loop_NTPase"/>
</dbReference>
<feature type="domain" description="ABC transmembrane type-1" evidence="12">
    <location>
        <begin position="161"/>
        <end position="439"/>
    </location>
</feature>
<evidence type="ECO:0000259" key="11">
    <source>
        <dbReference type="PROSITE" id="PS50893"/>
    </source>
</evidence>
<feature type="transmembrane region" description="Helical" evidence="10">
    <location>
        <begin position="294"/>
        <end position="313"/>
    </location>
</feature>
<proteinExistence type="predicted"/>
<dbReference type="PROSITE" id="PS50929">
    <property type="entry name" value="ABC_TM1F"/>
    <property type="match status" value="1"/>
</dbReference>
<dbReference type="GO" id="GO:0015421">
    <property type="term" value="F:ABC-type oligopeptide transporter activity"/>
    <property type="evidence" value="ECO:0007669"/>
    <property type="project" value="TreeGrafter"/>
</dbReference>
<dbReference type="SUPFAM" id="SSF90123">
    <property type="entry name" value="ABC transporter transmembrane region"/>
    <property type="match status" value="1"/>
</dbReference>
<feature type="transmembrane region" description="Helical" evidence="10">
    <location>
        <begin position="191"/>
        <end position="212"/>
    </location>
</feature>
<evidence type="ECO:0000256" key="7">
    <source>
        <dbReference type="ARBA" id="ARBA00022840"/>
    </source>
</evidence>
<dbReference type="GO" id="GO:0008233">
    <property type="term" value="F:peptidase activity"/>
    <property type="evidence" value="ECO:0007669"/>
    <property type="project" value="InterPro"/>
</dbReference>
<gene>
    <name evidence="14" type="ORF">CWI73_11690</name>
</gene>
<dbReference type="PANTHER" id="PTHR43394:SF1">
    <property type="entry name" value="ATP-BINDING CASSETTE SUB-FAMILY B MEMBER 10, MITOCHONDRIAL"/>
    <property type="match status" value="1"/>
</dbReference>
<evidence type="ECO:0000256" key="3">
    <source>
        <dbReference type="ARBA" id="ARBA00022475"/>
    </source>
</evidence>
<keyword evidence="4 10" id="KW-0812">Transmembrane</keyword>
<reference evidence="14 15" key="1">
    <citation type="journal article" date="2011" name="Front. Microbiol.">
        <title>Genomic signatures of strain selection and enhancement in Bacillus atrophaeus var. globigii, a historical biowarfare simulant.</title>
        <authorList>
            <person name="Gibbons H.S."/>
            <person name="Broomall S.M."/>
            <person name="McNew L.A."/>
            <person name="Daligault H."/>
            <person name="Chapman C."/>
            <person name="Bruce D."/>
            <person name="Karavis M."/>
            <person name="Krepps M."/>
            <person name="McGregor P.A."/>
            <person name="Hong C."/>
            <person name="Park K.H."/>
            <person name="Akmal A."/>
            <person name="Feldman A."/>
            <person name="Lin J.S."/>
            <person name="Chang W.E."/>
            <person name="Higgs B.W."/>
            <person name="Demirev P."/>
            <person name="Lindquist J."/>
            <person name="Liem A."/>
            <person name="Fochler E."/>
            <person name="Read T.D."/>
            <person name="Tapia R."/>
            <person name="Johnson S."/>
            <person name="Bishop-Lilly K.A."/>
            <person name="Detter C."/>
            <person name="Han C."/>
            <person name="Sozhamannan S."/>
            <person name="Rosenzweig C.N."/>
            <person name="Skowronski E.W."/>
        </authorList>
    </citation>
    <scope>NUCLEOTIDE SEQUENCE [LARGE SCALE GENOMIC DNA]</scope>
    <source>
        <strain evidence="14 15">TPS4-2</strain>
    </source>
</reference>
<evidence type="ECO:0000256" key="4">
    <source>
        <dbReference type="ARBA" id="ARBA00022692"/>
    </source>
</evidence>
<evidence type="ECO:0000313" key="14">
    <source>
        <dbReference type="EMBL" id="RUO60705.1"/>
    </source>
</evidence>
<dbReference type="InterPro" id="IPR003593">
    <property type="entry name" value="AAA+_ATPase"/>
</dbReference>
<dbReference type="GO" id="GO:0005524">
    <property type="term" value="F:ATP binding"/>
    <property type="evidence" value="ECO:0007669"/>
    <property type="project" value="UniProtKB-KW"/>
</dbReference>
<keyword evidence="7" id="KW-0067">ATP-binding</keyword>
<dbReference type="CDD" id="cd03245">
    <property type="entry name" value="ABCC_bacteriocin_exporters"/>
    <property type="match status" value="1"/>
</dbReference>
<feature type="transmembrane region" description="Helical" evidence="10">
    <location>
        <begin position="383"/>
        <end position="403"/>
    </location>
</feature>
<dbReference type="InterPro" id="IPR011527">
    <property type="entry name" value="ABC1_TM_dom"/>
</dbReference>
<organism evidence="14 15">
    <name type="scientific">Idiomarina piscisalsi</name>
    <dbReference type="NCBI Taxonomy" id="1096243"/>
    <lineage>
        <taxon>Bacteria</taxon>
        <taxon>Pseudomonadati</taxon>
        <taxon>Pseudomonadota</taxon>
        <taxon>Gammaproteobacteria</taxon>
        <taxon>Alteromonadales</taxon>
        <taxon>Idiomarinaceae</taxon>
        <taxon>Idiomarina</taxon>
    </lineage>
</organism>
<dbReference type="PROSITE" id="PS50893">
    <property type="entry name" value="ABC_TRANSPORTER_2"/>
    <property type="match status" value="1"/>
</dbReference>
<comment type="subcellular location">
    <subcellularLocation>
        <location evidence="1">Cell membrane</location>
        <topology evidence="1">Multi-pass membrane protein</topology>
    </subcellularLocation>
</comment>
<dbReference type="PANTHER" id="PTHR43394">
    <property type="entry name" value="ATP-DEPENDENT PERMEASE MDL1, MITOCHONDRIAL"/>
    <property type="match status" value="1"/>
</dbReference>
<dbReference type="GO" id="GO:0006508">
    <property type="term" value="P:proteolysis"/>
    <property type="evidence" value="ECO:0007669"/>
    <property type="project" value="InterPro"/>
</dbReference>
<feature type="transmembrane region" description="Helical" evidence="10">
    <location>
        <begin position="267"/>
        <end position="288"/>
    </location>
</feature>
<dbReference type="EMBL" id="PIQA01000014">
    <property type="protein sequence ID" value="RUO60705.1"/>
    <property type="molecule type" value="Genomic_DNA"/>
</dbReference>
<evidence type="ECO:0000256" key="6">
    <source>
        <dbReference type="ARBA" id="ARBA00022801"/>
    </source>
</evidence>
<comment type="caution">
    <text evidence="14">The sequence shown here is derived from an EMBL/GenBank/DDBJ whole genome shotgun (WGS) entry which is preliminary data.</text>
</comment>
<dbReference type="Proteomes" id="UP000288361">
    <property type="component" value="Unassembled WGS sequence"/>
</dbReference>
<evidence type="ECO:0000256" key="2">
    <source>
        <dbReference type="ARBA" id="ARBA00022448"/>
    </source>
</evidence>
<protein>
    <submittedName>
        <fullName evidence="14">Type I secretion system permease/ATPase</fullName>
    </submittedName>
</protein>
<dbReference type="Gene3D" id="3.40.50.300">
    <property type="entry name" value="P-loop containing nucleotide triphosphate hydrolases"/>
    <property type="match status" value="1"/>
</dbReference>
<feature type="domain" description="ABC transporter" evidence="11">
    <location>
        <begin position="473"/>
        <end position="708"/>
    </location>
</feature>
<evidence type="ECO:0000313" key="15">
    <source>
        <dbReference type="Proteomes" id="UP000288361"/>
    </source>
</evidence>
<dbReference type="InterPro" id="IPR036640">
    <property type="entry name" value="ABC1_TM_sf"/>
</dbReference>
<evidence type="ECO:0000256" key="9">
    <source>
        <dbReference type="ARBA" id="ARBA00023136"/>
    </source>
</evidence>
<keyword evidence="2" id="KW-0813">Transport</keyword>
<evidence type="ECO:0000256" key="5">
    <source>
        <dbReference type="ARBA" id="ARBA00022741"/>
    </source>
</evidence>
<dbReference type="PROSITE" id="PS50990">
    <property type="entry name" value="PEPTIDASE_C39"/>
    <property type="match status" value="1"/>
</dbReference>
<feature type="transmembrane region" description="Helical" evidence="10">
    <location>
        <begin position="161"/>
        <end position="179"/>
    </location>
</feature>
<dbReference type="InterPro" id="IPR005074">
    <property type="entry name" value="Peptidase_C39"/>
</dbReference>
<dbReference type="GO" id="GO:0005886">
    <property type="term" value="C:plasma membrane"/>
    <property type="evidence" value="ECO:0007669"/>
    <property type="project" value="UniProtKB-SubCell"/>
</dbReference>
<dbReference type="SMART" id="SM00382">
    <property type="entry name" value="AAA"/>
    <property type="match status" value="1"/>
</dbReference>
<feature type="domain" description="Peptidase C39" evidence="13">
    <location>
        <begin position="5"/>
        <end position="125"/>
    </location>
</feature>
<name>A0A432YIL5_9GAMM</name>
<dbReference type="Gene3D" id="3.90.70.10">
    <property type="entry name" value="Cysteine proteinases"/>
    <property type="match status" value="1"/>
</dbReference>
<dbReference type="InterPro" id="IPR017750">
    <property type="entry name" value="ATPase_T1SS"/>
</dbReference>
<keyword evidence="5" id="KW-0547">Nucleotide-binding</keyword>
<dbReference type="GO" id="GO:0016887">
    <property type="term" value="F:ATP hydrolysis activity"/>
    <property type="evidence" value="ECO:0007669"/>
    <property type="project" value="InterPro"/>
</dbReference>
<dbReference type="NCBIfam" id="TIGR03375">
    <property type="entry name" value="type_I_sec_LssB"/>
    <property type="match status" value="1"/>
</dbReference>
<evidence type="ECO:0000256" key="1">
    <source>
        <dbReference type="ARBA" id="ARBA00004651"/>
    </source>
</evidence>
<dbReference type="Pfam" id="PF00664">
    <property type="entry name" value="ABC_membrane"/>
    <property type="match status" value="1"/>
</dbReference>
<dbReference type="InterPro" id="IPR003439">
    <property type="entry name" value="ABC_transporter-like_ATP-bd"/>
</dbReference>
<evidence type="ECO:0000256" key="10">
    <source>
        <dbReference type="SAM" id="Phobius"/>
    </source>
</evidence>
<dbReference type="InterPro" id="IPR039421">
    <property type="entry name" value="Type_1_exporter"/>
</dbReference>
<dbReference type="RefSeq" id="WP_126752944.1">
    <property type="nucleotide sequence ID" value="NZ_JBHUMT010000012.1"/>
</dbReference>
<evidence type="ECO:0000256" key="8">
    <source>
        <dbReference type="ARBA" id="ARBA00022989"/>
    </source>
</evidence>